<accession>A0ABR1XTX3</accession>
<dbReference type="InterPro" id="IPR000246">
    <property type="entry name" value="Peptidase_T2"/>
</dbReference>
<proteinExistence type="predicted"/>
<protein>
    <submittedName>
        <fullName evidence="2">Nucleophile aminohydrolase</fullName>
    </submittedName>
</protein>
<dbReference type="Pfam" id="PF01112">
    <property type="entry name" value="Asparaginase_2"/>
    <property type="match status" value="2"/>
</dbReference>
<gene>
    <name evidence="2" type="ORF">IWX90DRAFT_217383</name>
</gene>
<reference evidence="2 3" key="1">
    <citation type="journal article" date="2022" name="G3 (Bethesda)">
        <title>Enemy or ally: a genomic approach to elucidate the lifestyle of Phyllosticta citrichinaensis.</title>
        <authorList>
            <person name="Buijs V.A."/>
            <person name="Groenewald J.Z."/>
            <person name="Haridas S."/>
            <person name="LaButti K.M."/>
            <person name="Lipzen A."/>
            <person name="Martin F.M."/>
            <person name="Barry K."/>
            <person name="Grigoriev I.V."/>
            <person name="Crous P.W."/>
            <person name="Seidl M.F."/>
        </authorList>
    </citation>
    <scope>NUCLEOTIDE SEQUENCE [LARGE SCALE GENOMIC DNA]</scope>
    <source>
        <strain evidence="2 3">CBS 129764</strain>
    </source>
</reference>
<feature type="compositionally biased region" description="Polar residues" evidence="1">
    <location>
        <begin position="260"/>
        <end position="270"/>
    </location>
</feature>
<name>A0ABR1XTX3_9PEZI</name>
<feature type="region of interest" description="Disordered" evidence="1">
    <location>
        <begin position="211"/>
        <end position="270"/>
    </location>
</feature>
<keyword evidence="3" id="KW-1185">Reference proteome</keyword>
<dbReference type="Gene3D" id="3.60.20.30">
    <property type="entry name" value="(Glycosyl)asparaginase"/>
    <property type="match status" value="1"/>
</dbReference>
<evidence type="ECO:0000313" key="3">
    <source>
        <dbReference type="Proteomes" id="UP001456524"/>
    </source>
</evidence>
<dbReference type="EMBL" id="JBBWUH010000005">
    <property type="protein sequence ID" value="KAK8166581.1"/>
    <property type="molecule type" value="Genomic_DNA"/>
</dbReference>
<dbReference type="InterPro" id="IPR037464">
    <property type="entry name" value="Taspase1"/>
</dbReference>
<comment type="caution">
    <text evidence="2">The sequence shown here is derived from an EMBL/GenBank/DDBJ whole genome shotgun (WGS) entry which is preliminary data.</text>
</comment>
<dbReference type="Proteomes" id="UP001456524">
    <property type="component" value="Unassembled WGS sequence"/>
</dbReference>
<evidence type="ECO:0000313" key="2">
    <source>
        <dbReference type="EMBL" id="KAK8166581.1"/>
    </source>
</evidence>
<dbReference type="SUPFAM" id="SSF56235">
    <property type="entry name" value="N-terminal nucleophile aminohydrolases (Ntn hydrolases)"/>
    <property type="match status" value="1"/>
</dbReference>
<evidence type="ECO:0000256" key="1">
    <source>
        <dbReference type="SAM" id="MobiDB-lite"/>
    </source>
</evidence>
<dbReference type="PANTHER" id="PTHR10188">
    <property type="entry name" value="L-ASPARAGINASE"/>
    <property type="match status" value="1"/>
</dbReference>
<organism evidence="2 3">
    <name type="scientific">Phyllosticta citrichinensis</name>
    <dbReference type="NCBI Taxonomy" id="1130410"/>
    <lineage>
        <taxon>Eukaryota</taxon>
        <taxon>Fungi</taxon>
        <taxon>Dikarya</taxon>
        <taxon>Ascomycota</taxon>
        <taxon>Pezizomycotina</taxon>
        <taxon>Dothideomycetes</taxon>
        <taxon>Dothideomycetes incertae sedis</taxon>
        <taxon>Botryosphaeriales</taxon>
        <taxon>Phyllostictaceae</taxon>
        <taxon>Phyllosticta</taxon>
    </lineage>
</organism>
<feature type="region of interest" description="Disordered" evidence="1">
    <location>
        <begin position="283"/>
        <end position="370"/>
    </location>
</feature>
<feature type="compositionally biased region" description="Low complexity" evidence="1">
    <location>
        <begin position="331"/>
        <end position="342"/>
    </location>
</feature>
<dbReference type="PANTHER" id="PTHR10188:SF8">
    <property type="entry name" value="THREONINE ASPARTASE 1"/>
    <property type="match status" value="1"/>
</dbReference>
<sequence>MAHRSGRSRRGGDICAIFVHAGAGYHSVNNEGLHLQACNDAAKAAMAVLQNGGTAVDAVEIAIKVLEDREITNAGYGSNLAIDGVVECDAIMVDHYGRSGGVGAVAQIKNPISLARLVLDHTTQPLLLKRVPPNLLVAQGATDFAFEQGLSVLPHDALVSPAARERWIKWRSDLKIAERKARQSLASPVSSSPSWADDLNPQQEELVRTKMRKQHTSNMLRGRVEVNNIPATPSPASKHMLSPESRESHRSTAPRPASLSEATQNPLINSTQTVPTLASYQDAKEAMASGSSPDMEMSDVDDSSDILFDGYKKRKKQRSGTRHDGSEFSDSESSGTLQLPSLTPSPPAAELPSAEKRPLPGTPLGTPTLARTSTNLNHVIEHAPLPPEPDQAEMQPDNVDEDMDTREDNITDTVGAVAVDCFGNIACGASSGGIGMKYRGRIGPAALVGVGAHVVPNASEDKGKVSVATVTSGTGEHMATTMAATVCSERLYYNKMRGKEGQLESVDEEEVISSMIQKDFMGHPSVLNSNSAGAIGVLSVKKTRDGIYLYFGHNTDSFALASMHSDEDRPQCTMSRSTGNGAIAQGGRCLRYRRKKKH</sequence>
<dbReference type="CDD" id="cd04514">
    <property type="entry name" value="Taspase1_like"/>
    <property type="match status" value="2"/>
</dbReference>
<dbReference type="InterPro" id="IPR029055">
    <property type="entry name" value="Ntn_hydrolases_N"/>
</dbReference>